<evidence type="ECO:0000313" key="2">
    <source>
        <dbReference type="EMBL" id="EIC02153.1"/>
    </source>
</evidence>
<dbReference type="PANTHER" id="PTHR37292">
    <property type="entry name" value="VNG6097C"/>
    <property type="match status" value="1"/>
</dbReference>
<evidence type="ECO:0000259" key="1">
    <source>
        <dbReference type="Pfam" id="PF03235"/>
    </source>
</evidence>
<protein>
    <recommendedName>
        <fullName evidence="1">GmrSD restriction endonucleases N-terminal domain-containing protein</fullName>
    </recommendedName>
</protein>
<dbReference type="AlphaFoldDB" id="H7EJN3"/>
<dbReference type="EMBL" id="AGRW01000042">
    <property type="protein sequence ID" value="EIC02153.1"/>
    <property type="molecule type" value="Genomic_DNA"/>
</dbReference>
<organism evidence="2 3">
    <name type="scientific">Treponema saccharophilum DSM 2985</name>
    <dbReference type="NCBI Taxonomy" id="907348"/>
    <lineage>
        <taxon>Bacteria</taxon>
        <taxon>Pseudomonadati</taxon>
        <taxon>Spirochaetota</taxon>
        <taxon>Spirochaetia</taxon>
        <taxon>Spirochaetales</taxon>
        <taxon>Treponemataceae</taxon>
        <taxon>Treponema</taxon>
    </lineage>
</organism>
<dbReference type="PATRIC" id="fig|907348.3.peg.1080"/>
<reference evidence="2 3" key="1">
    <citation type="submission" date="2011-09" db="EMBL/GenBank/DDBJ databases">
        <title>The draft genome of Treponema saccharophilum DSM 2985.</title>
        <authorList>
            <consortium name="US DOE Joint Genome Institute (JGI-PGF)"/>
            <person name="Lucas S."/>
            <person name="Copeland A."/>
            <person name="Lapidus A."/>
            <person name="Glavina del Rio T."/>
            <person name="Dalin E."/>
            <person name="Tice H."/>
            <person name="Bruce D."/>
            <person name="Goodwin L."/>
            <person name="Pitluck S."/>
            <person name="Peters L."/>
            <person name="Kyrpides N."/>
            <person name="Mavromatis K."/>
            <person name="Ivanova N."/>
            <person name="Markowitz V."/>
            <person name="Cheng J.-F."/>
            <person name="Hugenholtz P."/>
            <person name="Woyke T."/>
            <person name="Wu D."/>
            <person name="Gronow S."/>
            <person name="Wellnitz S."/>
            <person name="Brambilla E."/>
            <person name="Klenk H.-P."/>
            <person name="Eisen J.A."/>
        </authorList>
    </citation>
    <scope>NUCLEOTIDE SEQUENCE [LARGE SCALE GENOMIC DNA]</scope>
    <source>
        <strain evidence="2 3">DSM 2985</strain>
    </source>
</reference>
<dbReference type="STRING" id="907348.TresaDRAFT_2133"/>
<feature type="domain" description="GmrSD restriction endonucleases N-terminal" evidence="1">
    <location>
        <begin position="12"/>
        <end position="268"/>
    </location>
</feature>
<dbReference type="InterPro" id="IPR004919">
    <property type="entry name" value="GmrSD_N"/>
</dbReference>
<dbReference type="RefSeq" id="WP_002703508.1">
    <property type="nucleotide sequence ID" value="NZ_AGRW01000042.1"/>
</dbReference>
<evidence type="ECO:0000313" key="3">
    <source>
        <dbReference type="Proteomes" id="UP000003571"/>
    </source>
</evidence>
<dbReference type="PANTHER" id="PTHR37292:SF2">
    <property type="entry name" value="DUF262 DOMAIN-CONTAINING PROTEIN"/>
    <property type="match status" value="1"/>
</dbReference>
<sequence>MSILKDESITIYEALQNIEKGKYVMPAFQRQYVWNMSQIEKLWDSILLGYPISTFLFWHVDDENITRDTYFCSFLKECTFNAQKKSVSPNYELSAINTTISDTAVLDGQQRLTSLYLSLFSDDIFIRDRYERGQGGKFTKLLIELDENKIESESTEFNSKKFDIAFTEKIMRISPTQFELRKLISNSDFRDSQKRDNAIEDAIKSVPVSSRDYARNLLSELCVKVFDEKLIRFTEIYGINQDDALEMFVRFNSGGNRLSKAEITMSILEAYWSDSKKEFGKVLQGDFEGYSTDFIIRTALLLFGDVLKSNINAKTASELKRNWEYFKETLKKLASLLSSLNIETSHFATSWNILLPVIFFIYNNPDYEQDKYAIRAYIIRATLFTYFKSGTTSKLVQMRNKIVDECENRITFGLLDNMREFRITDERIEDLLNLEYGSKVAEEILYYLSSEWRDSKLQYNVDHLHPENAFNSKPLSLTMEEWNKCRADRNKLPNLELLDESWNKSRHDKPLFDFYEDSDDTWKIQFKEHAILPENVSLELENFREFFEARKELLREKIKSMLR</sequence>
<dbReference type="Pfam" id="PF03235">
    <property type="entry name" value="GmrSD_N"/>
    <property type="match status" value="1"/>
</dbReference>
<dbReference type="Proteomes" id="UP000003571">
    <property type="component" value="Unassembled WGS sequence"/>
</dbReference>
<dbReference type="eggNOG" id="COG1479">
    <property type="taxonomic scope" value="Bacteria"/>
</dbReference>
<dbReference type="OrthoDB" id="9798761at2"/>
<accession>H7EJN3</accession>
<keyword evidence="3" id="KW-1185">Reference proteome</keyword>
<proteinExistence type="predicted"/>
<gene>
    <name evidence="2" type="ORF">TresaDRAFT_2133</name>
</gene>
<comment type="caution">
    <text evidence="2">The sequence shown here is derived from an EMBL/GenBank/DDBJ whole genome shotgun (WGS) entry which is preliminary data.</text>
</comment>
<name>H7EJN3_9SPIR</name>